<feature type="domain" description="C2H2-type" evidence="9">
    <location>
        <begin position="156"/>
        <end position="183"/>
    </location>
</feature>
<keyword evidence="3" id="KW-0677">Repeat</keyword>
<evidence type="ECO:0000256" key="3">
    <source>
        <dbReference type="ARBA" id="ARBA00022737"/>
    </source>
</evidence>
<dbReference type="PROSITE" id="PS00028">
    <property type="entry name" value="ZINC_FINGER_C2H2_1"/>
    <property type="match status" value="6"/>
</dbReference>
<keyword evidence="5 8" id="KW-0862">Zinc</keyword>
<accession>A0A8K0G2M7</accession>
<dbReference type="GO" id="GO:0005634">
    <property type="term" value="C:nucleus"/>
    <property type="evidence" value="ECO:0007669"/>
    <property type="project" value="UniProtKB-SubCell"/>
</dbReference>
<feature type="domain" description="C2H2-type" evidence="9">
    <location>
        <begin position="128"/>
        <end position="155"/>
    </location>
</feature>
<evidence type="ECO:0000256" key="6">
    <source>
        <dbReference type="ARBA" id="ARBA00023242"/>
    </source>
</evidence>
<dbReference type="InterPro" id="IPR013087">
    <property type="entry name" value="Znf_C2H2_type"/>
</dbReference>
<evidence type="ECO:0000256" key="4">
    <source>
        <dbReference type="ARBA" id="ARBA00022771"/>
    </source>
</evidence>
<evidence type="ECO:0000256" key="8">
    <source>
        <dbReference type="PROSITE-ProRule" id="PRU01263"/>
    </source>
</evidence>
<evidence type="ECO:0000313" key="12">
    <source>
        <dbReference type="Proteomes" id="UP000801492"/>
    </source>
</evidence>
<keyword evidence="12" id="KW-1185">Reference proteome</keyword>
<keyword evidence="2 8" id="KW-0479">Metal-binding</keyword>
<dbReference type="EMBL" id="VTPC01090297">
    <property type="protein sequence ID" value="KAF2883756.1"/>
    <property type="molecule type" value="Genomic_DNA"/>
</dbReference>
<dbReference type="AlphaFoldDB" id="A0A8K0G2M7"/>
<dbReference type="PROSITE" id="PS50157">
    <property type="entry name" value="ZINC_FINGER_C2H2_2"/>
    <property type="match status" value="7"/>
</dbReference>
<dbReference type="SMART" id="SM00355">
    <property type="entry name" value="ZnF_C2H2"/>
    <property type="match status" value="8"/>
</dbReference>
<evidence type="ECO:0000313" key="11">
    <source>
        <dbReference type="EMBL" id="KAF2883756.1"/>
    </source>
</evidence>
<dbReference type="OrthoDB" id="6077919at2759"/>
<feature type="domain" description="C2H2-type" evidence="9">
    <location>
        <begin position="184"/>
        <end position="213"/>
    </location>
</feature>
<keyword evidence="4 7" id="KW-0863">Zinc-finger</keyword>
<sequence>MENILENCRVCLKKEVDLFSTITAIQNRDVTYKEELNFCVPEINWTCGDVESFICIVCINQLEVAVNFRRLCLRSETIRNKYIENLETNYIESDTIESETILESPSAINHRDDEFNHIRSIHTFEKCFKCDICSEGFTNSEILSRHKNRHTGERKYVCSYCGKKYFTNSDLNHHIQRHLNKRNYKCDVCENKSFNTANSLRTHKLVVHTNPNEWKYLCTICGRKCVTQTALTVHIKRHSKEKDFSCHLCSKKFCTKSELSKHISSHSNMRLHKCNVCNQEYKDRKVMERHLTKKHGIGNAKIVERVKKFFCDICPKKFVGKRQLEKHIRSHNGEKPFKCELCDQTFICSSYIKGHMKSKHPLAVLTECQ</sequence>
<evidence type="ECO:0000256" key="2">
    <source>
        <dbReference type="ARBA" id="ARBA00022723"/>
    </source>
</evidence>
<keyword evidence="6" id="KW-0539">Nucleus</keyword>
<dbReference type="PANTHER" id="PTHR24406">
    <property type="entry name" value="TRANSCRIPTIONAL REPRESSOR CTCFL-RELATED"/>
    <property type="match status" value="1"/>
</dbReference>
<feature type="domain" description="ZAD" evidence="10">
    <location>
        <begin position="6"/>
        <end position="82"/>
    </location>
</feature>
<evidence type="ECO:0000259" key="10">
    <source>
        <dbReference type="PROSITE" id="PS51915"/>
    </source>
</evidence>
<protein>
    <submittedName>
        <fullName evidence="11">Uncharacterized protein</fullName>
    </submittedName>
</protein>
<dbReference type="Proteomes" id="UP000801492">
    <property type="component" value="Unassembled WGS sequence"/>
</dbReference>
<feature type="binding site" evidence="8">
    <location>
        <position position="8"/>
    </location>
    <ligand>
        <name>Zn(2+)</name>
        <dbReference type="ChEBI" id="CHEBI:29105"/>
    </ligand>
</feature>
<evidence type="ECO:0000256" key="5">
    <source>
        <dbReference type="ARBA" id="ARBA00022833"/>
    </source>
</evidence>
<feature type="domain" description="C2H2-type" evidence="9">
    <location>
        <begin position="216"/>
        <end position="243"/>
    </location>
</feature>
<dbReference type="GO" id="GO:0008270">
    <property type="term" value="F:zinc ion binding"/>
    <property type="evidence" value="ECO:0007669"/>
    <property type="project" value="UniProtKB-UniRule"/>
</dbReference>
<dbReference type="InterPro" id="IPR036236">
    <property type="entry name" value="Znf_C2H2_sf"/>
</dbReference>
<evidence type="ECO:0000256" key="7">
    <source>
        <dbReference type="PROSITE-ProRule" id="PRU00042"/>
    </source>
</evidence>
<dbReference type="Gene3D" id="3.30.160.60">
    <property type="entry name" value="Classic Zinc Finger"/>
    <property type="match status" value="6"/>
</dbReference>
<gene>
    <name evidence="11" type="ORF">ILUMI_22420</name>
</gene>
<dbReference type="SMART" id="SM00868">
    <property type="entry name" value="zf-AD"/>
    <property type="match status" value="1"/>
</dbReference>
<evidence type="ECO:0000256" key="1">
    <source>
        <dbReference type="ARBA" id="ARBA00004123"/>
    </source>
</evidence>
<dbReference type="SUPFAM" id="SSF57667">
    <property type="entry name" value="beta-beta-alpha zinc fingers"/>
    <property type="match status" value="3"/>
</dbReference>
<feature type="binding site" evidence="8">
    <location>
        <position position="58"/>
    </location>
    <ligand>
        <name>Zn(2+)</name>
        <dbReference type="ChEBI" id="CHEBI:29105"/>
    </ligand>
</feature>
<proteinExistence type="predicted"/>
<name>A0A8K0G2M7_IGNLU</name>
<dbReference type="SUPFAM" id="SSF57716">
    <property type="entry name" value="Glucocorticoid receptor-like (DNA-binding domain)"/>
    <property type="match status" value="1"/>
</dbReference>
<feature type="domain" description="C2H2-type" evidence="9">
    <location>
        <begin position="244"/>
        <end position="271"/>
    </location>
</feature>
<dbReference type="FunFam" id="3.30.160.60:FF:000446">
    <property type="entry name" value="Zinc finger protein"/>
    <property type="match status" value="2"/>
</dbReference>
<dbReference type="InterPro" id="IPR050888">
    <property type="entry name" value="ZnF_C2H2-type_TF"/>
</dbReference>
<feature type="binding site" evidence="8">
    <location>
        <position position="55"/>
    </location>
    <ligand>
        <name>Zn(2+)</name>
        <dbReference type="ChEBI" id="CHEBI:29105"/>
    </ligand>
</feature>
<reference evidence="11" key="1">
    <citation type="submission" date="2019-08" db="EMBL/GenBank/DDBJ databases">
        <title>The genome of the North American firefly Photinus pyralis.</title>
        <authorList>
            <consortium name="Photinus pyralis genome working group"/>
            <person name="Fallon T.R."/>
            <person name="Sander Lower S.E."/>
            <person name="Weng J.-K."/>
        </authorList>
    </citation>
    <scope>NUCLEOTIDE SEQUENCE</scope>
    <source>
        <strain evidence="11">TRF0915ILg1</strain>
        <tissue evidence="11">Whole body</tissue>
    </source>
</reference>
<comment type="caution">
    <text evidence="11">The sequence shown here is derived from an EMBL/GenBank/DDBJ whole genome shotgun (WGS) entry which is preliminary data.</text>
</comment>
<dbReference type="InterPro" id="IPR012934">
    <property type="entry name" value="Znf_AD"/>
</dbReference>
<feature type="domain" description="C2H2-type" evidence="9">
    <location>
        <begin position="309"/>
        <end position="336"/>
    </location>
</feature>
<feature type="binding site" evidence="8">
    <location>
        <position position="11"/>
    </location>
    <ligand>
        <name>Zn(2+)</name>
        <dbReference type="ChEBI" id="CHEBI:29105"/>
    </ligand>
</feature>
<organism evidence="11 12">
    <name type="scientific">Ignelater luminosus</name>
    <name type="common">Cucubano</name>
    <name type="synonym">Pyrophorus luminosus</name>
    <dbReference type="NCBI Taxonomy" id="2038154"/>
    <lineage>
        <taxon>Eukaryota</taxon>
        <taxon>Metazoa</taxon>
        <taxon>Ecdysozoa</taxon>
        <taxon>Arthropoda</taxon>
        <taxon>Hexapoda</taxon>
        <taxon>Insecta</taxon>
        <taxon>Pterygota</taxon>
        <taxon>Neoptera</taxon>
        <taxon>Endopterygota</taxon>
        <taxon>Coleoptera</taxon>
        <taxon>Polyphaga</taxon>
        <taxon>Elateriformia</taxon>
        <taxon>Elateroidea</taxon>
        <taxon>Elateridae</taxon>
        <taxon>Agrypninae</taxon>
        <taxon>Pyrophorini</taxon>
        <taxon>Ignelater</taxon>
    </lineage>
</organism>
<dbReference type="Pfam" id="PF00096">
    <property type="entry name" value="zf-C2H2"/>
    <property type="match status" value="4"/>
</dbReference>
<feature type="domain" description="C2H2-type" evidence="9">
    <location>
        <begin position="337"/>
        <end position="360"/>
    </location>
</feature>
<comment type="subcellular location">
    <subcellularLocation>
        <location evidence="1">Nucleus</location>
    </subcellularLocation>
</comment>
<dbReference type="PROSITE" id="PS51915">
    <property type="entry name" value="ZAD"/>
    <property type="match status" value="1"/>
</dbReference>
<evidence type="ECO:0000259" key="9">
    <source>
        <dbReference type="PROSITE" id="PS50157"/>
    </source>
</evidence>